<feature type="domain" description="Tf2-1-like SH3-like" evidence="1">
    <location>
        <begin position="36"/>
        <end position="97"/>
    </location>
</feature>
<evidence type="ECO:0000313" key="2">
    <source>
        <dbReference type="EMBL" id="MBW0498763.1"/>
    </source>
</evidence>
<proteinExistence type="predicted"/>
<evidence type="ECO:0000313" key="3">
    <source>
        <dbReference type="Proteomes" id="UP000765509"/>
    </source>
</evidence>
<evidence type="ECO:0000259" key="1">
    <source>
        <dbReference type="Pfam" id="PF24626"/>
    </source>
</evidence>
<gene>
    <name evidence="2" type="ORF">O181_038478</name>
</gene>
<dbReference type="OrthoDB" id="10602619at2759"/>
<accession>A0A9Q3DDF2</accession>
<comment type="caution">
    <text evidence="2">The sequence shown here is derived from an EMBL/GenBank/DDBJ whole genome shotgun (WGS) entry which is preliminary data.</text>
</comment>
<organism evidence="2 3">
    <name type="scientific">Austropuccinia psidii MF-1</name>
    <dbReference type="NCBI Taxonomy" id="1389203"/>
    <lineage>
        <taxon>Eukaryota</taxon>
        <taxon>Fungi</taxon>
        <taxon>Dikarya</taxon>
        <taxon>Basidiomycota</taxon>
        <taxon>Pucciniomycotina</taxon>
        <taxon>Pucciniomycetes</taxon>
        <taxon>Pucciniales</taxon>
        <taxon>Sphaerophragmiaceae</taxon>
        <taxon>Austropuccinia</taxon>
    </lineage>
</organism>
<dbReference type="Proteomes" id="UP000765509">
    <property type="component" value="Unassembled WGS sequence"/>
</dbReference>
<reference evidence="2" key="1">
    <citation type="submission" date="2021-03" db="EMBL/GenBank/DDBJ databases">
        <title>Draft genome sequence of rust myrtle Austropuccinia psidii MF-1, a brazilian biotype.</title>
        <authorList>
            <person name="Quecine M.C."/>
            <person name="Pachon D.M.R."/>
            <person name="Bonatelli M.L."/>
            <person name="Correr F.H."/>
            <person name="Franceschini L.M."/>
            <person name="Leite T.F."/>
            <person name="Margarido G.R.A."/>
            <person name="Almeida C.A."/>
            <person name="Ferrarezi J.A."/>
            <person name="Labate C.A."/>
        </authorList>
    </citation>
    <scope>NUCLEOTIDE SEQUENCE</scope>
    <source>
        <strain evidence="2">MF-1</strain>
    </source>
</reference>
<dbReference type="EMBL" id="AVOT02014887">
    <property type="protein sequence ID" value="MBW0498763.1"/>
    <property type="molecule type" value="Genomic_DNA"/>
</dbReference>
<sequence>MWKRAFDTAAKCIAEAREYNEQRWDKSHMEPDFKEGDQVLVSTLNFHNLKGSNKKRDSFLGPFTIIKLIGKNAVEVKITEEFSRKHPVFPVSLVKEYFQTEEDKFPSRKKNPIPTEIVEVEDSPGPLKKIIKARKFRLNGKNQRQYLVRFKNQTADKDKWLAEDAIPDGNIHLRRFRASRRTEKSHQ</sequence>
<name>A0A9Q3DDF2_9BASI</name>
<protein>
    <recommendedName>
        <fullName evidence="1">Tf2-1-like SH3-like domain-containing protein</fullName>
    </recommendedName>
</protein>
<dbReference type="AlphaFoldDB" id="A0A9Q3DDF2"/>
<dbReference type="InterPro" id="IPR056924">
    <property type="entry name" value="SH3_Tf2-1"/>
</dbReference>
<dbReference type="InterPro" id="IPR016197">
    <property type="entry name" value="Chromo-like_dom_sf"/>
</dbReference>
<dbReference type="SUPFAM" id="SSF54160">
    <property type="entry name" value="Chromo domain-like"/>
    <property type="match status" value="1"/>
</dbReference>
<keyword evidence="3" id="KW-1185">Reference proteome</keyword>
<dbReference type="Pfam" id="PF24626">
    <property type="entry name" value="SH3_Tf2-1"/>
    <property type="match status" value="1"/>
</dbReference>